<proteinExistence type="inferred from homology"/>
<dbReference type="AlphaFoldDB" id="A0A917E093"/>
<evidence type="ECO:0000256" key="6">
    <source>
        <dbReference type="ARBA" id="ARBA00023136"/>
    </source>
</evidence>
<dbReference type="RefSeq" id="WP_188996511.1">
    <property type="nucleotide sequence ID" value="NZ_BMHP01000004.1"/>
</dbReference>
<reference evidence="9" key="1">
    <citation type="journal article" date="2014" name="Int. J. Syst. Evol. Microbiol.">
        <title>Complete genome sequence of Corynebacterium casei LMG S-19264T (=DSM 44701T), isolated from a smear-ripened cheese.</title>
        <authorList>
            <consortium name="US DOE Joint Genome Institute (JGI-PGF)"/>
            <person name="Walter F."/>
            <person name="Albersmeier A."/>
            <person name="Kalinowski J."/>
            <person name="Ruckert C."/>
        </authorList>
    </citation>
    <scope>NUCLEOTIDE SEQUENCE</scope>
    <source>
        <strain evidence="9">CGMCC 1.15178</strain>
    </source>
</reference>
<feature type="transmembrane region" description="Helical" evidence="7">
    <location>
        <begin position="20"/>
        <end position="45"/>
    </location>
</feature>
<dbReference type="SUPFAM" id="SSF161098">
    <property type="entry name" value="MetI-like"/>
    <property type="match status" value="1"/>
</dbReference>
<sequence>MSSAAGANKKPRKMISEGKFAFYLLLPIIILSCALILYPFLYSIYLSFVELNLMRPQLGPEFVGLQFFGEVLRNPEFWTSLRTTSYFSLASVLGTFFIGLTAALLLNNKFAGRGVARSFLLIPWAIPTIIIGMIWKIMLNPNTGVMNAALSQLGVIDQYIGWLADPKWAFIMLTLAQIWKSFPFVTLLYLAALQSISKDLYEAARVDGSGRWSGFRHVTWPLLMPTTLVLLVLQTIGAFQAFDLIYGLTKGGPANATQVIGLHIYTQSFQFTKFGYGAASSYIITFFILLLVILYMKLLREKDLY</sequence>
<keyword evidence="4 7" id="KW-0812">Transmembrane</keyword>
<dbReference type="GO" id="GO:0005886">
    <property type="term" value="C:plasma membrane"/>
    <property type="evidence" value="ECO:0007669"/>
    <property type="project" value="UniProtKB-SubCell"/>
</dbReference>
<evidence type="ECO:0000256" key="2">
    <source>
        <dbReference type="ARBA" id="ARBA00022448"/>
    </source>
</evidence>
<evidence type="ECO:0000259" key="8">
    <source>
        <dbReference type="PROSITE" id="PS50928"/>
    </source>
</evidence>
<keyword evidence="6 7" id="KW-0472">Membrane</keyword>
<accession>A0A917E093</accession>
<comment type="subcellular location">
    <subcellularLocation>
        <location evidence="1 7">Cell membrane</location>
        <topology evidence="1 7">Multi-pass membrane protein</topology>
    </subcellularLocation>
</comment>
<feature type="transmembrane region" description="Helical" evidence="7">
    <location>
        <begin position="220"/>
        <end position="242"/>
    </location>
</feature>
<organism evidence="9 10">
    <name type="scientific">Paenibacillus nasutitermitis</name>
    <dbReference type="NCBI Taxonomy" id="1652958"/>
    <lineage>
        <taxon>Bacteria</taxon>
        <taxon>Bacillati</taxon>
        <taxon>Bacillota</taxon>
        <taxon>Bacilli</taxon>
        <taxon>Bacillales</taxon>
        <taxon>Paenibacillaceae</taxon>
        <taxon>Paenibacillus</taxon>
    </lineage>
</organism>
<keyword evidence="10" id="KW-1185">Reference proteome</keyword>
<gene>
    <name evidence="9" type="ORF">GCM10010911_51720</name>
</gene>
<evidence type="ECO:0000256" key="7">
    <source>
        <dbReference type="RuleBase" id="RU363032"/>
    </source>
</evidence>
<comment type="similarity">
    <text evidence="7">Belongs to the binding-protein-dependent transport system permease family.</text>
</comment>
<feature type="transmembrane region" description="Helical" evidence="7">
    <location>
        <begin position="118"/>
        <end position="138"/>
    </location>
</feature>
<keyword evidence="5 7" id="KW-1133">Transmembrane helix</keyword>
<evidence type="ECO:0000256" key="4">
    <source>
        <dbReference type="ARBA" id="ARBA00022692"/>
    </source>
</evidence>
<dbReference type="InterPro" id="IPR000515">
    <property type="entry name" value="MetI-like"/>
</dbReference>
<dbReference type="PANTHER" id="PTHR43005">
    <property type="entry name" value="BLR7065 PROTEIN"/>
    <property type="match status" value="1"/>
</dbReference>
<evidence type="ECO:0000313" key="9">
    <source>
        <dbReference type="EMBL" id="GGD86932.1"/>
    </source>
</evidence>
<protein>
    <submittedName>
        <fullName evidence="9">ABC transporter permease</fullName>
    </submittedName>
</protein>
<dbReference type="Gene3D" id="1.10.3720.10">
    <property type="entry name" value="MetI-like"/>
    <property type="match status" value="1"/>
</dbReference>
<dbReference type="CDD" id="cd06261">
    <property type="entry name" value="TM_PBP2"/>
    <property type="match status" value="1"/>
</dbReference>
<dbReference type="GO" id="GO:0055085">
    <property type="term" value="P:transmembrane transport"/>
    <property type="evidence" value="ECO:0007669"/>
    <property type="project" value="InterPro"/>
</dbReference>
<comment type="caution">
    <text evidence="9">The sequence shown here is derived from an EMBL/GenBank/DDBJ whole genome shotgun (WGS) entry which is preliminary data.</text>
</comment>
<reference evidence="9" key="2">
    <citation type="submission" date="2020-09" db="EMBL/GenBank/DDBJ databases">
        <authorList>
            <person name="Sun Q."/>
            <person name="Zhou Y."/>
        </authorList>
    </citation>
    <scope>NUCLEOTIDE SEQUENCE</scope>
    <source>
        <strain evidence="9">CGMCC 1.15178</strain>
    </source>
</reference>
<keyword evidence="3" id="KW-1003">Cell membrane</keyword>
<dbReference type="PANTHER" id="PTHR43005:SF1">
    <property type="entry name" value="SPERMIDINE_PUTRESCINE TRANSPORT SYSTEM PERMEASE PROTEIN"/>
    <property type="match status" value="1"/>
</dbReference>
<dbReference type="Proteomes" id="UP000612456">
    <property type="component" value="Unassembled WGS sequence"/>
</dbReference>
<evidence type="ECO:0000256" key="5">
    <source>
        <dbReference type="ARBA" id="ARBA00022989"/>
    </source>
</evidence>
<feature type="domain" description="ABC transmembrane type-1" evidence="8">
    <location>
        <begin position="81"/>
        <end position="295"/>
    </location>
</feature>
<feature type="transmembrane region" description="Helical" evidence="7">
    <location>
        <begin position="274"/>
        <end position="296"/>
    </location>
</feature>
<dbReference type="Pfam" id="PF00528">
    <property type="entry name" value="BPD_transp_1"/>
    <property type="match status" value="1"/>
</dbReference>
<evidence type="ECO:0000256" key="3">
    <source>
        <dbReference type="ARBA" id="ARBA00022475"/>
    </source>
</evidence>
<feature type="transmembrane region" description="Helical" evidence="7">
    <location>
        <begin position="86"/>
        <end position="106"/>
    </location>
</feature>
<feature type="transmembrane region" description="Helical" evidence="7">
    <location>
        <begin position="168"/>
        <end position="191"/>
    </location>
</feature>
<keyword evidence="2 7" id="KW-0813">Transport</keyword>
<evidence type="ECO:0000256" key="1">
    <source>
        <dbReference type="ARBA" id="ARBA00004651"/>
    </source>
</evidence>
<evidence type="ECO:0000313" key="10">
    <source>
        <dbReference type="Proteomes" id="UP000612456"/>
    </source>
</evidence>
<dbReference type="PROSITE" id="PS50928">
    <property type="entry name" value="ABC_TM1"/>
    <property type="match status" value="1"/>
</dbReference>
<dbReference type="InterPro" id="IPR035906">
    <property type="entry name" value="MetI-like_sf"/>
</dbReference>
<dbReference type="EMBL" id="BMHP01000004">
    <property type="protein sequence ID" value="GGD86932.1"/>
    <property type="molecule type" value="Genomic_DNA"/>
</dbReference>
<name>A0A917E093_9BACL</name>